<dbReference type="GO" id="GO:0046872">
    <property type="term" value="F:metal ion binding"/>
    <property type="evidence" value="ECO:0007669"/>
    <property type="project" value="UniProtKB-KW"/>
</dbReference>
<comment type="caution">
    <text evidence="5">The sequence shown here is derived from an EMBL/GenBank/DDBJ whole genome shotgun (WGS) entry which is preliminary data.</text>
</comment>
<dbReference type="AlphaFoldDB" id="V4HIY4"/>
<feature type="domain" description="Sulfatase N-terminal" evidence="4">
    <location>
        <begin position="6"/>
        <end position="367"/>
    </location>
</feature>
<dbReference type="SUPFAM" id="SSF53649">
    <property type="entry name" value="Alkaline phosphatase-like"/>
    <property type="match status" value="1"/>
</dbReference>
<proteinExistence type="inferred from homology"/>
<dbReference type="OrthoDB" id="3164at2157"/>
<dbReference type="PANTHER" id="PTHR45953:SF1">
    <property type="entry name" value="IDURONATE 2-SULFATASE"/>
    <property type="match status" value="1"/>
</dbReference>
<protein>
    <submittedName>
        <fullName evidence="5">Sulfatase</fullName>
    </submittedName>
</protein>
<dbReference type="InterPro" id="IPR000917">
    <property type="entry name" value="Sulfatase_N"/>
</dbReference>
<dbReference type="STRING" id="1324957.K933_02146"/>
<dbReference type="PANTHER" id="PTHR45953">
    <property type="entry name" value="IDURONATE 2-SULFATASE"/>
    <property type="match status" value="1"/>
</dbReference>
<evidence type="ECO:0000259" key="4">
    <source>
        <dbReference type="Pfam" id="PF00884"/>
    </source>
</evidence>
<accession>V4HIY4</accession>
<comment type="similarity">
    <text evidence="1">Belongs to the sulfatase family.</text>
</comment>
<keyword evidence="6" id="KW-1185">Reference proteome</keyword>
<evidence type="ECO:0000256" key="3">
    <source>
        <dbReference type="ARBA" id="ARBA00022801"/>
    </source>
</evidence>
<evidence type="ECO:0000313" key="5">
    <source>
        <dbReference type="EMBL" id="ESP89748.1"/>
    </source>
</evidence>
<dbReference type="InterPro" id="IPR024607">
    <property type="entry name" value="Sulfatase_CS"/>
</dbReference>
<dbReference type="RefSeq" id="WP_023393023.1">
    <property type="nucleotide sequence ID" value="NZ_ASGZ01000005.1"/>
</dbReference>
<organism evidence="5 6">
    <name type="scientific">Candidatus Halobonum tyrrellensis G22</name>
    <dbReference type="NCBI Taxonomy" id="1324957"/>
    <lineage>
        <taxon>Archaea</taxon>
        <taxon>Methanobacteriati</taxon>
        <taxon>Methanobacteriota</taxon>
        <taxon>Stenosarchaea group</taxon>
        <taxon>Halobacteria</taxon>
        <taxon>Halobacteriales</taxon>
        <taxon>Haloferacaceae</taxon>
        <taxon>Candidatus Halobonum</taxon>
    </lineage>
</organism>
<gene>
    <name evidence="5" type="ORF">K933_02146</name>
</gene>
<evidence type="ECO:0000313" key="6">
    <source>
        <dbReference type="Proteomes" id="UP000017840"/>
    </source>
</evidence>
<dbReference type="Pfam" id="PF00884">
    <property type="entry name" value="Sulfatase"/>
    <property type="match status" value="1"/>
</dbReference>
<evidence type="ECO:0000256" key="2">
    <source>
        <dbReference type="ARBA" id="ARBA00022723"/>
    </source>
</evidence>
<keyword evidence="2" id="KW-0479">Metal-binding</keyword>
<keyword evidence="3" id="KW-0378">Hydrolase</keyword>
<dbReference type="GO" id="GO:0005737">
    <property type="term" value="C:cytoplasm"/>
    <property type="evidence" value="ECO:0007669"/>
    <property type="project" value="TreeGrafter"/>
</dbReference>
<dbReference type="Gene3D" id="3.40.720.10">
    <property type="entry name" value="Alkaline Phosphatase, subunit A"/>
    <property type="match status" value="1"/>
</dbReference>
<dbReference type="eggNOG" id="arCOG02785">
    <property type="taxonomic scope" value="Archaea"/>
</dbReference>
<dbReference type="Proteomes" id="UP000017840">
    <property type="component" value="Unassembled WGS sequence"/>
</dbReference>
<dbReference type="PATRIC" id="fig|1324957.4.peg.433"/>
<evidence type="ECO:0000256" key="1">
    <source>
        <dbReference type="ARBA" id="ARBA00008779"/>
    </source>
</evidence>
<dbReference type="InterPro" id="IPR017850">
    <property type="entry name" value="Alkaline_phosphatase_core_sf"/>
</dbReference>
<dbReference type="PROSITE" id="PS00523">
    <property type="entry name" value="SULFATASE_1"/>
    <property type="match status" value="1"/>
</dbReference>
<dbReference type="EMBL" id="ASGZ01000005">
    <property type="protein sequence ID" value="ESP89748.1"/>
    <property type="molecule type" value="Genomic_DNA"/>
</dbReference>
<name>V4HIY4_9EURY</name>
<dbReference type="GO" id="GO:0008484">
    <property type="term" value="F:sulfuric ester hydrolase activity"/>
    <property type="evidence" value="ECO:0007669"/>
    <property type="project" value="TreeGrafter"/>
</dbReference>
<reference evidence="5 6" key="1">
    <citation type="journal article" date="2013" name="Genome Announc.">
        <title>Draft Genome Sequence of 'Candidatus Halobonum tyrrellensis' Strain G22, Isolated from the Hypersaline Waters of Lake Tyrrell, Australia.</title>
        <authorList>
            <person name="Ugalde J.A."/>
            <person name="Narasingarao P."/>
            <person name="Kuo S."/>
            <person name="Podell S."/>
            <person name="Allen E.E."/>
        </authorList>
    </citation>
    <scope>NUCLEOTIDE SEQUENCE [LARGE SCALE GENOMIC DNA]</scope>
    <source>
        <strain evidence="5 6">G22</strain>
    </source>
</reference>
<sequence length="479" mass="55138">MPADRPNIVFVVTDQQRFDTIDALGASYMDTPNLDRLANEGTAFTNCHVTAPSCAPARASLFTGLYPHTTGIYRNGDEWRHSWVEDLSESGYDCINVGKMHTQPYETPMGFDERYVVENKDRYLSDRYYFDEWDKALKAQGITKQQRELYRQYDDYEDRLGAFEWELPERTHSDVFVGDTAEWWLDDKPNTDQPLFLQVGFPGPHPPYDPIPRYAEEYADREFPLPDIDDADLAGQPSVFDALRQHHVNVDHDSVVHQRDPTDEQLHRQRAYYTANVAMIDEQVGKLLDALDRNGYLDDCIVVFTSDHGDALCEHGHSQKWTMYEEVTRVPALVWASDGERFGTGRRVDGLCSLMDLGPTILELAGVERPEWMQAESLLPAIAGREWEGRDHVFAEQRRDGILDETAFMTMVRGERWKLVHFVDSDEGQLFDLASDPGETDNRWDDPEVADRKRELLDVLRDWRIRSQSTASGRFADAR</sequence>